<dbReference type="AlphaFoldDB" id="A0A6G0ZJG3"/>
<protein>
    <submittedName>
        <fullName evidence="1">Muscle M-line assembly protein unc-89 isoform X3</fullName>
    </submittedName>
</protein>
<reference evidence="1 2" key="1">
    <citation type="submission" date="2019-08" db="EMBL/GenBank/DDBJ databases">
        <title>Whole genome of Aphis craccivora.</title>
        <authorList>
            <person name="Voronova N.V."/>
            <person name="Shulinski R.S."/>
            <person name="Bandarenka Y.V."/>
            <person name="Zhorov D.G."/>
            <person name="Warner D."/>
        </authorList>
    </citation>
    <scope>NUCLEOTIDE SEQUENCE [LARGE SCALE GENOMIC DNA]</scope>
    <source>
        <strain evidence="1">180601</strain>
        <tissue evidence="1">Whole Body</tissue>
    </source>
</reference>
<sequence length="94" mass="10969">MNANKRIKDTQKETFMSFKRLSQCLRLLPPRLCKGHYNDSVLFIITNRPTKRCRDVLELKVLELCPELTLLGETLEEASSLQAEHERVLEKIQV</sequence>
<dbReference type="EMBL" id="VUJU01000300">
    <property type="protein sequence ID" value="KAF0771404.1"/>
    <property type="molecule type" value="Genomic_DNA"/>
</dbReference>
<gene>
    <name evidence="1" type="ORF">FWK35_00000987</name>
</gene>
<dbReference type="Proteomes" id="UP000478052">
    <property type="component" value="Unassembled WGS sequence"/>
</dbReference>
<name>A0A6G0ZJG3_APHCR</name>
<evidence type="ECO:0000313" key="1">
    <source>
        <dbReference type="EMBL" id="KAF0771404.1"/>
    </source>
</evidence>
<organism evidence="1 2">
    <name type="scientific">Aphis craccivora</name>
    <name type="common">Cowpea aphid</name>
    <dbReference type="NCBI Taxonomy" id="307492"/>
    <lineage>
        <taxon>Eukaryota</taxon>
        <taxon>Metazoa</taxon>
        <taxon>Ecdysozoa</taxon>
        <taxon>Arthropoda</taxon>
        <taxon>Hexapoda</taxon>
        <taxon>Insecta</taxon>
        <taxon>Pterygota</taxon>
        <taxon>Neoptera</taxon>
        <taxon>Paraneoptera</taxon>
        <taxon>Hemiptera</taxon>
        <taxon>Sternorrhyncha</taxon>
        <taxon>Aphidomorpha</taxon>
        <taxon>Aphidoidea</taxon>
        <taxon>Aphididae</taxon>
        <taxon>Aphidini</taxon>
        <taxon>Aphis</taxon>
        <taxon>Aphis</taxon>
    </lineage>
</organism>
<evidence type="ECO:0000313" key="2">
    <source>
        <dbReference type="Proteomes" id="UP000478052"/>
    </source>
</evidence>
<comment type="caution">
    <text evidence="1">The sequence shown here is derived from an EMBL/GenBank/DDBJ whole genome shotgun (WGS) entry which is preliminary data.</text>
</comment>
<accession>A0A6G0ZJG3</accession>
<proteinExistence type="predicted"/>
<keyword evidence="2" id="KW-1185">Reference proteome</keyword>